<protein>
    <submittedName>
        <fullName evidence="3">Diguanylate cyclase</fullName>
    </submittedName>
</protein>
<dbReference type="PANTHER" id="PTHR43155:SF2">
    <property type="entry name" value="CYCLIC DI-GMP PHOSPHODIESTERASE PA4108"/>
    <property type="match status" value="1"/>
</dbReference>
<dbReference type="InterPro" id="IPR000014">
    <property type="entry name" value="PAS"/>
</dbReference>
<organism evidence="3 4">
    <name type="scientific">Halonatronomonas betaini</name>
    <dbReference type="NCBI Taxonomy" id="2778430"/>
    <lineage>
        <taxon>Bacteria</taxon>
        <taxon>Bacillati</taxon>
        <taxon>Bacillota</taxon>
        <taxon>Clostridia</taxon>
        <taxon>Halanaerobiales</taxon>
        <taxon>Halarsenatibacteraceae</taxon>
        <taxon>Halonatronomonas</taxon>
    </lineage>
</organism>
<dbReference type="Pfam" id="PF00990">
    <property type="entry name" value="GGDEF"/>
    <property type="match status" value="1"/>
</dbReference>
<dbReference type="SUPFAM" id="SSF55785">
    <property type="entry name" value="PYP-like sensor domain (PAS domain)"/>
    <property type="match status" value="1"/>
</dbReference>
<accession>A0A931ASL2</accession>
<proteinExistence type="predicted"/>
<dbReference type="InterPro" id="IPR043128">
    <property type="entry name" value="Rev_trsase/Diguanyl_cyclase"/>
</dbReference>
<dbReference type="SUPFAM" id="SSF109604">
    <property type="entry name" value="HD-domain/PDEase-like"/>
    <property type="match status" value="1"/>
</dbReference>
<sequence>MEHEENKKILQKILQGDYQILESKVNDFPEELFDLIVVDEEALIKHKRKFIELVKKEEIPKINLPVVLITNKTIKQLGEKVLSLIDEVIEVPSRKEYIRFTIEKLLKISGITLNLSEKIYRSLSQDTPIGVCILNDNKINYVNSTFLSILEKNKNDVLEKNILDIFVNEKIINFLEKSFDYHGKNDPNFKLQNLSKDRWIKATLSPVKFIDKELDLLIIMDISEHISARDSLTGLYNRKFIEEEMSRYNVKRQLPLSLIMADVNGLKMVNDTYGHEMGDKLLIRAAKLLEESCREEDLISRWGGDEFVVLLPGIDEKIVNKIYKRIKDNFREATLGVKDLPISIALGFAVKKTMDKDTQALLAEAEDKMYDNKRVESKSAKSNILQALLSALGAKSHETEDHVRRLKELAIKLGEKVGLSVSDLDRLSLLANLHDIGKTKIPAEILKKAGKLEESEWELIKKHPETGAYIASSSEDFSHLSEEIRSHHERWDGDGYPNGLEGEEIPYLARILSIVDAYDVMTAGRPYKDPLSKEEALKEIRDCAGSQFDPNLAEKFVEMISD</sequence>
<reference evidence="3" key="1">
    <citation type="submission" date="2020-11" db="EMBL/GenBank/DDBJ databases">
        <title>Halonatronomonas betainensis gen. nov., sp. nov. a novel haloalkaliphilic representative of the family Halanaerobiacae capable of betaine degradation.</title>
        <authorList>
            <person name="Boltyanskaya Y."/>
            <person name="Kevbrin V."/>
            <person name="Detkova E."/>
            <person name="Grouzdev D.S."/>
            <person name="Koziaeva V."/>
            <person name="Zhilina T."/>
        </authorList>
    </citation>
    <scope>NUCLEOTIDE SEQUENCE</scope>
    <source>
        <strain evidence="3">Z-7014</strain>
    </source>
</reference>
<dbReference type="InterPro" id="IPR037522">
    <property type="entry name" value="HD_GYP_dom"/>
</dbReference>
<dbReference type="CDD" id="cd01949">
    <property type="entry name" value="GGDEF"/>
    <property type="match status" value="1"/>
</dbReference>
<evidence type="ECO:0000259" key="2">
    <source>
        <dbReference type="PROSITE" id="PS51832"/>
    </source>
</evidence>
<dbReference type="NCBIfam" id="TIGR00254">
    <property type="entry name" value="GGDEF"/>
    <property type="match status" value="1"/>
</dbReference>
<dbReference type="SUPFAM" id="SSF55073">
    <property type="entry name" value="Nucleotide cyclase"/>
    <property type="match status" value="1"/>
</dbReference>
<dbReference type="AlphaFoldDB" id="A0A931ASL2"/>
<dbReference type="InterPro" id="IPR035965">
    <property type="entry name" value="PAS-like_dom_sf"/>
</dbReference>
<evidence type="ECO:0000313" key="3">
    <source>
        <dbReference type="EMBL" id="MBF8435864.1"/>
    </source>
</evidence>
<dbReference type="PANTHER" id="PTHR43155">
    <property type="entry name" value="CYCLIC DI-GMP PHOSPHODIESTERASE PA4108-RELATED"/>
    <property type="match status" value="1"/>
</dbReference>
<name>A0A931ASL2_9FIRM</name>
<dbReference type="SMART" id="SM00471">
    <property type="entry name" value="HDc"/>
    <property type="match status" value="1"/>
</dbReference>
<dbReference type="EMBL" id="JADPIE010000001">
    <property type="protein sequence ID" value="MBF8435864.1"/>
    <property type="molecule type" value="Genomic_DNA"/>
</dbReference>
<dbReference type="InterPro" id="IPR003607">
    <property type="entry name" value="HD/PDEase_dom"/>
</dbReference>
<dbReference type="InterPro" id="IPR029787">
    <property type="entry name" value="Nucleotide_cyclase"/>
</dbReference>
<comment type="caution">
    <text evidence="3">The sequence shown here is derived from an EMBL/GenBank/DDBJ whole genome shotgun (WGS) entry which is preliminary data.</text>
</comment>
<dbReference type="Gene3D" id="3.30.70.270">
    <property type="match status" value="1"/>
</dbReference>
<dbReference type="Proteomes" id="UP000621436">
    <property type="component" value="Unassembled WGS sequence"/>
</dbReference>
<dbReference type="PROSITE" id="PS50887">
    <property type="entry name" value="GGDEF"/>
    <property type="match status" value="1"/>
</dbReference>
<dbReference type="SMART" id="SM00267">
    <property type="entry name" value="GGDEF"/>
    <property type="match status" value="1"/>
</dbReference>
<dbReference type="Gene3D" id="1.10.3210.10">
    <property type="entry name" value="Hypothetical protein af1432"/>
    <property type="match status" value="1"/>
</dbReference>
<dbReference type="Pfam" id="PF13487">
    <property type="entry name" value="HD_5"/>
    <property type="match status" value="1"/>
</dbReference>
<feature type="domain" description="GGDEF" evidence="1">
    <location>
        <begin position="254"/>
        <end position="386"/>
    </location>
</feature>
<dbReference type="Gene3D" id="3.30.450.20">
    <property type="entry name" value="PAS domain"/>
    <property type="match status" value="1"/>
</dbReference>
<dbReference type="InterPro" id="IPR000160">
    <property type="entry name" value="GGDEF_dom"/>
</dbReference>
<gene>
    <name evidence="3" type="ORF">I0Q91_02120</name>
</gene>
<dbReference type="PROSITE" id="PS51832">
    <property type="entry name" value="HD_GYP"/>
    <property type="match status" value="1"/>
</dbReference>
<keyword evidence="4" id="KW-1185">Reference proteome</keyword>
<dbReference type="CDD" id="cd00077">
    <property type="entry name" value="HDc"/>
    <property type="match status" value="1"/>
</dbReference>
<evidence type="ECO:0000259" key="1">
    <source>
        <dbReference type="PROSITE" id="PS50887"/>
    </source>
</evidence>
<dbReference type="Pfam" id="PF13426">
    <property type="entry name" value="PAS_9"/>
    <property type="match status" value="1"/>
</dbReference>
<evidence type="ECO:0000313" key="4">
    <source>
        <dbReference type="Proteomes" id="UP000621436"/>
    </source>
</evidence>
<feature type="domain" description="HD-GYP" evidence="2">
    <location>
        <begin position="377"/>
        <end position="562"/>
    </location>
</feature>